<dbReference type="InterPro" id="IPR011666">
    <property type="entry name" value="DUF1604"/>
</dbReference>
<dbReference type="GO" id="GO:0003723">
    <property type="term" value="F:RNA binding"/>
    <property type="evidence" value="ECO:0007669"/>
    <property type="project" value="TreeGrafter"/>
</dbReference>
<dbReference type="AlphaFoldDB" id="A0AAE0NML9"/>
<protein>
    <recommendedName>
        <fullName evidence="2">G-patch domain-containing protein</fullName>
    </recommendedName>
</protein>
<feature type="domain" description="G-patch" evidence="2">
    <location>
        <begin position="152"/>
        <end position="220"/>
    </location>
</feature>
<feature type="region of interest" description="Disordered" evidence="1">
    <location>
        <begin position="822"/>
        <end position="849"/>
    </location>
</feature>
<dbReference type="GO" id="GO:0006397">
    <property type="term" value="P:mRNA processing"/>
    <property type="evidence" value="ECO:0007669"/>
    <property type="project" value="InterPro"/>
</dbReference>
<sequence>MSYKRSRGTFEADLTAQQSPYVIFGTALPPLDPEVRDDGSFVPVWKQEVKDERGRKRLHGAFTGGWSAGYFNTVGSKEGWTPSTFVSSRTNRHKGDSQAASQRPEDFMDDEDLADAEESKRIQTTTAFTGLGSIEDDASRASSLMGLFRTEGETMGTKLLRKMGWKEGQGIGPKIRRTARLELRNDADDKSNTFLFAPENIPMIGFTRKLDRKGLGYAGVSTLLPAGFSTKTSGFSAVDDDIDADENIDDLKQSRFSLDLSRKKKEKGRGGIGMGVLNDTGSDDEDPYEIGPRISYNRIIGGDRKKKKAAAPTNPAVKTRPTFIPKMAGLGRVALGVRKCHDGRLPLDGFVFGKEADTLLSTVSSEQKYPPPEIPADWVSAKKPKSQSDPNTYVSTADAANASTLDPKSRAALLGEKQLPGKSVFDFLSPAARDRLASVTGKTDLPEARGEVPAGYALSEADRLQNLINQIPKMDMETAIAAISRGVGVGAPYAEDEQKRSRYRAYLEYQAGFNKNPPQKPSQTSTDDWLRELKEFFECARIFKPMTGLMASRFTTSSSSMKLTAGSRDDVGGMDVLSRPPAKPQDPAEEAAKLGMFGPLTRSVVDFYPTRLLCKRFNVRPPAHVQPDQEPAGSGRARGEAPPHNDAYDEQRASRPELLALEFGSGSYSSPPLRDPASVTEAEAIVQKQADKPAIDSTRNDALEGKKAGEDHLVGFFGLIVRDSSVFWLALSTNRTANRPSITRASLVSRPRAPLINAIRRPFALLSPRLDVTRPSKATANSIGAGSHQAGITEPSEIAPQTDLVCFTAEVDDEILLNPAVAQASASGQRSPPPQYPASEASASTSPFRPPPPFSSLFISPGSGSVSFVLEPFEPYKQAVADDDDDVASTSAAAPAYAPSEQVAPSSSNSAFAASQFQDETKRALPQDTKGESSRSKDDEAEPPPAYSEGYSPLQSFSYLMAAAGGSSSIITQVQQGGPPINSLGDVGADETITMDLRGTRFALSRDELLTLPEFVLLSLFPNGLFPEGHMGGFTEGDAIQVDYDPASLQYMLDFFRTVAQSIPAEASASHEADGVVPLDPGARDDSSKRAGIIVLREDLDFYVIPHKKDMRQAETIEVKRAAAKALLKQNGIFSGLKRSDEPGTTEAHLIEMLTAGGFNHDDRWGHRAGEPNKAVVCSLALARLRSDIRGNEMGSNAVGMAQKLLLFWRKPARRCWWEGVELDNVEGVEGKKLKVWIRRVWTLEMSVIGLR</sequence>
<gene>
    <name evidence="3" type="ORF">B0T24DRAFT_519139</name>
</gene>
<evidence type="ECO:0000259" key="2">
    <source>
        <dbReference type="PROSITE" id="PS50174"/>
    </source>
</evidence>
<dbReference type="Proteomes" id="UP001287356">
    <property type="component" value="Unassembled WGS sequence"/>
</dbReference>
<feature type="compositionally biased region" description="Low complexity" evidence="1">
    <location>
        <begin position="888"/>
        <end position="915"/>
    </location>
</feature>
<reference evidence="3" key="2">
    <citation type="submission" date="2023-06" db="EMBL/GenBank/DDBJ databases">
        <authorList>
            <consortium name="Lawrence Berkeley National Laboratory"/>
            <person name="Haridas S."/>
            <person name="Hensen N."/>
            <person name="Bonometti L."/>
            <person name="Westerberg I."/>
            <person name="Brannstrom I.O."/>
            <person name="Guillou S."/>
            <person name="Cros-Aarteil S."/>
            <person name="Calhoun S."/>
            <person name="Kuo A."/>
            <person name="Mondo S."/>
            <person name="Pangilinan J."/>
            <person name="Riley R."/>
            <person name="Labutti K."/>
            <person name="Andreopoulos B."/>
            <person name="Lipzen A."/>
            <person name="Chen C."/>
            <person name="Yanf M."/>
            <person name="Daum C."/>
            <person name="Ng V."/>
            <person name="Clum A."/>
            <person name="Steindorff A."/>
            <person name="Ohm R."/>
            <person name="Martin F."/>
            <person name="Silar P."/>
            <person name="Natvig D."/>
            <person name="Lalanne C."/>
            <person name="Gautier V."/>
            <person name="Ament-Velasquez S.L."/>
            <person name="Kruys A."/>
            <person name="Hutchinson M.I."/>
            <person name="Powell A.J."/>
            <person name="Barry K."/>
            <person name="Miller A.N."/>
            <person name="Grigoriev I.V."/>
            <person name="Debuchy R."/>
            <person name="Gladieux P."/>
            <person name="Thoren M.H."/>
            <person name="Johannesson H."/>
        </authorList>
    </citation>
    <scope>NUCLEOTIDE SEQUENCE</scope>
    <source>
        <strain evidence="3">CBS 958.72</strain>
    </source>
</reference>
<feature type="compositionally biased region" description="Basic and acidic residues" evidence="1">
    <location>
        <begin position="919"/>
        <end position="938"/>
    </location>
</feature>
<dbReference type="PROSITE" id="PS50174">
    <property type="entry name" value="G_PATCH"/>
    <property type="match status" value="1"/>
</dbReference>
<dbReference type="Pfam" id="PF07713">
    <property type="entry name" value="DUF1604"/>
    <property type="match status" value="1"/>
</dbReference>
<name>A0AAE0NML9_9PEZI</name>
<dbReference type="SUPFAM" id="SSF54695">
    <property type="entry name" value="POZ domain"/>
    <property type="match status" value="1"/>
</dbReference>
<dbReference type="EMBL" id="JAULSN010000001">
    <property type="protein sequence ID" value="KAK3384362.1"/>
    <property type="molecule type" value="Genomic_DNA"/>
</dbReference>
<dbReference type="Pfam" id="PF26093">
    <property type="entry name" value="HTH_TGH"/>
    <property type="match status" value="1"/>
</dbReference>
<comment type="caution">
    <text evidence="3">The sequence shown here is derived from an EMBL/GenBank/DDBJ whole genome shotgun (WGS) entry which is preliminary data.</text>
</comment>
<proteinExistence type="predicted"/>
<dbReference type="InterPro" id="IPR011333">
    <property type="entry name" value="SKP1/BTB/POZ_sf"/>
</dbReference>
<evidence type="ECO:0000313" key="3">
    <source>
        <dbReference type="EMBL" id="KAK3384362.1"/>
    </source>
</evidence>
<dbReference type="InterPro" id="IPR000467">
    <property type="entry name" value="G_patch_dom"/>
</dbReference>
<feature type="region of interest" description="Disordered" evidence="1">
    <location>
        <begin position="364"/>
        <end position="392"/>
    </location>
</feature>
<dbReference type="Pfam" id="PF01585">
    <property type="entry name" value="G-patch"/>
    <property type="match status" value="1"/>
</dbReference>
<organism evidence="3 4">
    <name type="scientific">Lasiosphaeria ovina</name>
    <dbReference type="NCBI Taxonomy" id="92902"/>
    <lineage>
        <taxon>Eukaryota</taxon>
        <taxon>Fungi</taxon>
        <taxon>Dikarya</taxon>
        <taxon>Ascomycota</taxon>
        <taxon>Pezizomycotina</taxon>
        <taxon>Sordariomycetes</taxon>
        <taxon>Sordariomycetidae</taxon>
        <taxon>Sordariales</taxon>
        <taxon>Lasiosphaeriaceae</taxon>
        <taxon>Lasiosphaeria</taxon>
    </lineage>
</organism>
<feature type="compositionally biased region" description="Basic and acidic residues" evidence="1">
    <location>
        <begin position="637"/>
        <end position="651"/>
    </location>
</feature>
<feature type="region of interest" description="Disordered" evidence="1">
    <location>
        <begin position="82"/>
        <end position="111"/>
    </location>
</feature>
<evidence type="ECO:0000313" key="4">
    <source>
        <dbReference type="Proteomes" id="UP001287356"/>
    </source>
</evidence>
<dbReference type="GO" id="GO:0005634">
    <property type="term" value="C:nucleus"/>
    <property type="evidence" value="ECO:0007669"/>
    <property type="project" value="TreeGrafter"/>
</dbReference>
<keyword evidence="4" id="KW-1185">Reference proteome</keyword>
<reference evidence="3" key="1">
    <citation type="journal article" date="2023" name="Mol. Phylogenet. Evol.">
        <title>Genome-scale phylogeny and comparative genomics of the fungal order Sordariales.</title>
        <authorList>
            <person name="Hensen N."/>
            <person name="Bonometti L."/>
            <person name="Westerberg I."/>
            <person name="Brannstrom I.O."/>
            <person name="Guillou S."/>
            <person name="Cros-Aarteil S."/>
            <person name="Calhoun S."/>
            <person name="Haridas S."/>
            <person name="Kuo A."/>
            <person name="Mondo S."/>
            <person name="Pangilinan J."/>
            <person name="Riley R."/>
            <person name="LaButti K."/>
            <person name="Andreopoulos B."/>
            <person name="Lipzen A."/>
            <person name="Chen C."/>
            <person name="Yan M."/>
            <person name="Daum C."/>
            <person name="Ng V."/>
            <person name="Clum A."/>
            <person name="Steindorff A."/>
            <person name="Ohm R.A."/>
            <person name="Martin F."/>
            <person name="Silar P."/>
            <person name="Natvig D.O."/>
            <person name="Lalanne C."/>
            <person name="Gautier V."/>
            <person name="Ament-Velasquez S.L."/>
            <person name="Kruys A."/>
            <person name="Hutchinson M.I."/>
            <person name="Powell A.J."/>
            <person name="Barry K."/>
            <person name="Miller A.N."/>
            <person name="Grigoriev I.V."/>
            <person name="Debuchy R."/>
            <person name="Gladieux P."/>
            <person name="Hiltunen Thoren M."/>
            <person name="Johannesson H."/>
        </authorList>
    </citation>
    <scope>NUCLEOTIDE SEQUENCE</scope>
    <source>
        <strain evidence="3">CBS 958.72</strain>
    </source>
</reference>
<evidence type="ECO:0000256" key="1">
    <source>
        <dbReference type="SAM" id="MobiDB-lite"/>
    </source>
</evidence>
<dbReference type="PANTHER" id="PTHR13384:SF19">
    <property type="entry name" value="G PATCH DOMAIN-CONTAINING PROTEIN 1"/>
    <property type="match status" value="1"/>
</dbReference>
<dbReference type="PANTHER" id="PTHR13384">
    <property type="entry name" value="G PATCH DOMAIN-CONTAINING PROTEIN 1"/>
    <property type="match status" value="1"/>
</dbReference>
<feature type="region of interest" description="Disordered" evidence="1">
    <location>
        <begin position="882"/>
        <end position="949"/>
    </location>
</feature>
<accession>A0AAE0NML9</accession>
<feature type="region of interest" description="Disordered" evidence="1">
    <location>
        <begin position="622"/>
        <end position="651"/>
    </location>
</feature>